<feature type="coiled-coil region" evidence="7">
    <location>
        <begin position="245"/>
        <end position="272"/>
    </location>
</feature>
<dbReference type="Proteomes" id="UP001057375">
    <property type="component" value="Unassembled WGS sequence"/>
</dbReference>
<feature type="region of interest" description="Disordered" evidence="8">
    <location>
        <begin position="814"/>
        <end position="833"/>
    </location>
</feature>
<proteinExistence type="inferred from homology"/>
<evidence type="ECO:0000256" key="4">
    <source>
        <dbReference type="ARBA" id="ARBA00022694"/>
    </source>
</evidence>
<keyword evidence="4" id="KW-0819">tRNA processing</keyword>
<keyword evidence="7" id="KW-0175">Coiled coil</keyword>
<comment type="subcellular location">
    <subcellularLocation>
        <location evidence="1">Nucleus</location>
    </subcellularLocation>
</comment>
<evidence type="ECO:0000256" key="8">
    <source>
        <dbReference type="SAM" id="MobiDB-lite"/>
    </source>
</evidence>
<dbReference type="InterPro" id="IPR017423">
    <property type="entry name" value="TRM6"/>
</dbReference>
<dbReference type="EMBL" id="BQXS01011339">
    <property type="protein sequence ID" value="GKT36941.1"/>
    <property type="molecule type" value="Genomic_DNA"/>
</dbReference>
<evidence type="ECO:0000256" key="6">
    <source>
        <dbReference type="ARBA" id="ARBA00032319"/>
    </source>
</evidence>
<feature type="compositionally biased region" description="Basic and acidic residues" evidence="8">
    <location>
        <begin position="369"/>
        <end position="393"/>
    </location>
</feature>
<keyword evidence="5" id="KW-0539">Nucleus</keyword>
<feature type="region of interest" description="Disordered" evidence="8">
    <location>
        <begin position="369"/>
        <end position="400"/>
    </location>
</feature>
<accession>A0ABQ5KWY8</accession>
<name>A0ABQ5KWY8_9EUKA</name>
<reference evidence="9" key="1">
    <citation type="submission" date="2022-03" db="EMBL/GenBank/DDBJ databases">
        <title>Draft genome sequence of Aduncisulcus paluster, a free-living microaerophilic Fornicata.</title>
        <authorList>
            <person name="Yuyama I."/>
            <person name="Kume K."/>
            <person name="Tamura T."/>
            <person name="Inagaki Y."/>
            <person name="Hashimoto T."/>
        </authorList>
    </citation>
    <scope>NUCLEOTIDE SEQUENCE</scope>
    <source>
        <strain evidence="9">NY0171</strain>
    </source>
</reference>
<evidence type="ECO:0000256" key="3">
    <source>
        <dbReference type="ARBA" id="ARBA00021704"/>
    </source>
</evidence>
<dbReference type="PANTHER" id="PTHR12945:SF0">
    <property type="entry name" value="TRNA (ADENINE(58)-N(1))-METHYLTRANSFERASE NON-CATALYTIC SUBUNIT TRM6"/>
    <property type="match status" value="1"/>
</dbReference>
<evidence type="ECO:0000256" key="5">
    <source>
        <dbReference type="ARBA" id="ARBA00023242"/>
    </source>
</evidence>
<evidence type="ECO:0000313" key="10">
    <source>
        <dbReference type="Proteomes" id="UP001057375"/>
    </source>
</evidence>
<feature type="coiled-coil region" evidence="7">
    <location>
        <begin position="443"/>
        <end position="474"/>
    </location>
</feature>
<comment type="caution">
    <text evidence="9">The sequence shown here is derived from an EMBL/GenBank/DDBJ whole genome shotgun (WGS) entry which is preliminary data.</text>
</comment>
<protein>
    <recommendedName>
        <fullName evidence="3">tRNA (adenine(58)-N(1))-methyltransferase non-catalytic subunit TRM6</fullName>
    </recommendedName>
    <alternativeName>
        <fullName evidence="6">tRNA(m1A58)-methyltransferase subunit TRM6</fullName>
    </alternativeName>
</protein>
<evidence type="ECO:0000256" key="2">
    <source>
        <dbReference type="ARBA" id="ARBA00008320"/>
    </source>
</evidence>
<comment type="similarity">
    <text evidence="2">Belongs to the TRM6/GCD10 family.</text>
</comment>
<feature type="compositionally biased region" description="Basic residues" evidence="8">
    <location>
        <begin position="816"/>
        <end position="833"/>
    </location>
</feature>
<keyword evidence="10" id="KW-1185">Reference proteome</keyword>
<evidence type="ECO:0000256" key="1">
    <source>
        <dbReference type="ARBA" id="ARBA00004123"/>
    </source>
</evidence>
<dbReference type="Pfam" id="PF04189">
    <property type="entry name" value="Gcd10p"/>
    <property type="match status" value="1"/>
</dbReference>
<organism evidence="9 10">
    <name type="scientific">Aduncisulcus paluster</name>
    <dbReference type="NCBI Taxonomy" id="2918883"/>
    <lineage>
        <taxon>Eukaryota</taxon>
        <taxon>Metamonada</taxon>
        <taxon>Carpediemonas-like organisms</taxon>
        <taxon>Aduncisulcus</taxon>
    </lineage>
</organism>
<sequence>MASNITREGDFVVFMIREEHIYLTKLTIKGTLSIKDLRLPSDIFVGQPYGSYFCIGEDGVVSKLCGQPQRVDVGKGSLRAVPLEDHGQSLTSTDVSKLRSTITGDNHISKATDVTMKIAEGSASYSLKTVYAKEKWATKMRTRQSFVFQLLPSTPMSIARSYLTGMRNTVTNSNYILSPTALAFLLRPINRTQHPHIMIYEETRGQFTAAVMHRFGAMSVTTKRKLDEILEQEAKDRKLLRIAESERQEKEYEALSASLSDVSEELRAQKLEEYTTKIESEKEHTRRVEGLSEAFNALTQVSNTSVVAMGNVNRKIMRDKCRELNITHAGSHPFLLPVPLGRMVTKPVWTRMKSRQEEVKRAKMEQLRKILGETKKQEEKREEEKREEEKREEEREEEGISSIEKMIIGKRREGETKLAEEEEDGISLKKRSVCVESEEIPLVSNTQSIIVTLKEQAEEKEEEKEKEKEKDELFFPTSASLSSFILSEKVRQACPRISGKAHCEEVLDHVYGSGIENRLALTKADISRESVLPSVLKTFPHNCIVQDSSMDKPVKQEEGEIKNLGESKKDEEGVSLDVPEGLHLPEVFPKFPVFSPSILYICALNTSPTLLLEILLPFCHPSTLLLMHCPYVEPLVQAKEMLIKHNLACFVHISTPIETEYQNLGESKKDEEGVSLDVPEGLHLPEVFPKFPVFSPSILYICALNTSPTLLLEILLPFCHPSTLLLMHCPYVEPLVQAKEMLIKHNLACFVHISTPIETEYQVLPGRCRPEMTTLDRNGFIMSAILCEKGNMKFSETEGDEGFGGRASWDKEGYMKRKRVGKKQKRGRGRGRK</sequence>
<dbReference type="PANTHER" id="PTHR12945">
    <property type="entry name" value="TRANSLATION INITIATION FACTOR EIF3-RELATED"/>
    <property type="match status" value="1"/>
</dbReference>
<gene>
    <name evidence="9" type="ORF">ADUPG1_009818</name>
</gene>
<evidence type="ECO:0000313" key="9">
    <source>
        <dbReference type="EMBL" id="GKT36941.1"/>
    </source>
</evidence>
<evidence type="ECO:0000256" key="7">
    <source>
        <dbReference type="SAM" id="Coils"/>
    </source>
</evidence>